<comment type="caution">
    <text evidence="1">The sequence shown here is derived from an EMBL/GenBank/DDBJ whole genome shotgun (WGS) entry which is preliminary data.</text>
</comment>
<organism evidence="1 2">
    <name type="scientific">Brachionus calyciflorus</name>
    <dbReference type="NCBI Taxonomy" id="104777"/>
    <lineage>
        <taxon>Eukaryota</taxon>
        <taxon>Metazoa</taxon>
        <taxon>Spiralia</taxon>
        <taxon>Gnathifera</taxon>
        <taxon>Rotifera</taxon>
        <taxon>Eurotatoria</taxon>
        <taxon>Monogononta</taxon>
        <taxon>Pseudotrocha</taxon>
        <taxon>Ploima</taxon>
        <taxon>Brachionidae</taxon>
        <taxon>Brachionus</taxon>
    </lineage>
</organism>
<keyword evidence="2" id="KW-1185">Reference proteome</keyword>
<dbReference type="Proteomes" id="UP000663879">
    <property type="component" value="Unassembled WGS sequence"/>
</dbReference>
<reference evidence="1" key="1">
    <citation type="submission" date="2021-02" db="EMBL/GenBank/DDBJ databases">
        <authorList>
            <person name="Nowell W R."/>
        </authorList>
    </citation>
    <scope>NUCLEOTIDE SEQUENCE</scope>
    <source>
        <strain evidence="1">Ploen Becks lab</strain>
    </source>
</reference>
<dbReference type="AlphaFoldDB" id="A0A813W9B2"/>
<evidence type="ECO:0000313" key="2">
    <source>
        <dbReference type="Proteomes" id="UP000663879"/>
    </source>
</evidence>
<name>A0A813W9B2_9BILA</name>
<accession>A0A813W9B2</accession>
<sequence>KSELDDETKRKNDLITKQFLDLNDSSDEEIDYFKDEAIEEGNSKIRKKIKNATNTVSNQVLIQHKIEQAQLKNNWALNLVNKESEININAPSEINDKETLLTNLHENSIFSNPKVVISNHHSSQACLIS</sequence>
<dbReference type="EMBL" id="CAJNOC010001320">
    <property type="protein sequence ID" value="CAF0854564.1"/>
    <property type="molecule type" value="Genomic_DNA"/>
</dbReference>
<gene>
    <name evidence="1" type="ORF">OXX778_LOCUS9128</name>
</gene>
<feature type="non-terminal residue" evidence="1">
    <location>
        <position position="1"/>
    </location>
</feature>
<evidence type="ECO:0000313" key="1">
    <source>
        <dbReference type="EMBL" id="CAF0854564.1"/>
    </source>
</evidence>
<protein>
    <submittedName>
        <fullName evidence="1">Uncharacterized protein</fullName>
    </submittedName>
</protein>
<proteinExistence type="predicted"/>